<dbReference type="CDD" id="cd00051">
    <property type="entry name" value="EFh"/>
    <property type="match status" value="1"/>
</dbReference>
<accession>A0ABN9Y2X6</accession>
<dbReference type="PROSITE" id="PS00018">
    <property type="entry name" value="EF_HAND_1"/>
    <property type="match status" value="3"/>
</dbReference>
<name>A0ABN9Y2X6_9DINO</name>
<evidence type="ECO:0000256" key="2">
    <source>
        <dbReference type="ARBA" id="ARBA00022737"/>
    </source>
</evidence>
<reference evidence="5" key="1">
    <citation type="submission" date="2023-10" db="EMBL/GenBank/DDBJ databases">
        <authorList>
            <person name="Chen Y."/>
            <person name="Shah S."/>
            <person name="Dougan E. K."/>
            <person name="Thang M."/>
            <person name="Chan C."/>
        </authorList>
    </citation>
    <scope>NUCLEOTIDE SEQUENCE [LARGE SCALE GENOMIC DNA]</scope>
</reference>
<evidence type="ECO:0000313" key="6">
    <source>
        <dbReference type="Proteomes" id="UP001189429"/>
    </source>
</evidence>
<dbReference type="Pfam" id="PF13499">
    <property type="entry name" value="EF-hand_7"/>
    <property type="match status" value="1"/>
</dbReference>
<dbReference type="EMBL" id="CAUYUJ010021726">
    <property type="protein sequence ID" value="CAK0906654.1"/>
    <property type="molecule type" value="Genomic_DNA"/>
</dbReference>
<sequence length="257" mass="28447">MQVDHILSFFEKADVCLERATAQKLLCAVDKEDHDGYLQELDVQKLLEALCIIAHTIQTGGDSGAAEALGGDGGRRAELIRLGVSAAFRGTFRADGYDQITTGMFSERKGIASSDMKSFFASLGLTMDADRLAKVISLFDQDCNGLVEFDEFKRLFDISMKDWHDFVKSLAKGASDMPSNLTDTELRREFVKIDRDSNGSIDVDELDACFKSKGIHISRAEIQTVMQLADTDGNNSMEWPEFKRMFTIISAATNSTL</sequence>
<evidence type="ECO:0000256" key="3">
    <source>
        <dbReference type="ARBA" id="ARBA00022837"/>
    </source>
</evidence>
<dbReference type="PANTHER" id="PTHR34524:SF6">
    <property type="entry name" value="CALCYPHOSINE LIKE"/>
    <property type="match status" value="1"/>
</dbReference>
<feature type="domain" description="EF-hand" evidence="4">
    <location>
        <begin position="181"/>
        <end position="216"/>
    </location>
</feature>
<dbReference type="InterPro" id="IPR051581">
    <property type="entry name" value="Ca-bind"/>
</dbReference>
<evidence type="ECO:0000259" key="4">
    <source>
        <dbReference type="PROSITE" id="PS50222"/>
    </source>
</evidence>
<dbReference type="PROSITE" id="PS50222">
    <property type="entry name" value="EF_HAND_2"/>
    <property type="match status" value="3"/>
</dbReference>
<dbReference type="InterPro" id="IPR011992">
    <property type="entry name" value="EF-hand-dom_pair"/>
</dbReference>
<keyword evidence="2" id="KW-0677">Repeat</keyword>
<dbReference type="Gene3D" id="1.10.238.10">
    <property type="entry name" value="EF-hand"/>
    <property type="match status" value="2"/>
</dbReference>
<feature type="domain" description="EF-hand" evidence="4">
    <location>
        <begin position="217"/>
        <end position="252"/>
    </location>
</feature>
<keyword evidence="3" id="KW-0106">Calcium</keyword>
<dbReference type="PANTHER" id="PTHR34524">
    <property type="entry name" value="CALCYPHOSIN"/>
    <property type="match status" value="1"/>
</dbReference>
<protein>
    <recommendedName>
        <fullName evidence="4">EF-hand domain-containing protein</fullName>
    </recommendedName>
</protein>
<dbReference type="InterPro" id="IPR018247">
    <property type="entry name" value="EF_Hand_1_Ca_BS"/>
</dbReference>
<gene>
    <name evidence="5" type="ORF">PCOR1329_LOCUS81909</name>
</gene>
<keyword evidence="1" id="KW-0479">Metal-binding</keyword>
<comment type="caution">
    <text evidence="5">The sequence shown here is derived from an EMBL/GenBank/DDBJ whole genome shotgun (WGS) entry which is preliminary data.</text>
</comment>
<dbReference type="SUPFAM" id="SSF47473">
    <property type="entry name" value="EF-hand"/>
    <property type="match status" value="1"/>
</dbReference>
<evidence type="ECO:0000313" key="5">
    <source>
        <dbReference type="EMBL" id="CAK0906654.1"/>
    </source>
</evidence>
<feature type="domain" description="EF-hand" evidence="4">
    <location>
        <begin position="127"/>
        <end position="162"/>
    </location>
</feature>
<dbReference type="InterPro" id="IPR002048">
    <property type="entry name" value="EF_hand_dom"/>
</dbReference>
<dbReference type="Proteomes" id="UP001189429">
    <property type="component" value="Unassembled WGS sequence"/>
</dbReference>
<dbReference type="Pfam" id="PF13833">
    <property type="entry name" value="EF-hand_8"/>
    <property type="match status" value="1"/>
</dbReference>
<proteinExistence type="predicted"/>
<organism evidence="5 6">
    <name type="scientific">Prorocentrum cordatum</name>
    <dbReference type="NCBI Taxonomy" id="2364126"/>
    <lineage>
        <taxon>Eukaryota</taxon>
        <taxon>Sar</taxon>
        <taxon>Alveolata</taxon>
        <taxon>Dinophyceae</taxon>
        <taxon>Prorocentrales</taxon>
        <taxon>Prorocentraceae</taxon>
        <taxon>Prorocentrum</taxon>
    </lineage>
</organism>
<keyword evidence="6" id="KW-1185">Reference proteome</keyword>
<evidence type="ECO:0000256" key="1">
    <source>
        <dbReference type="ARBA" id="ARBA00022723"/>
    </source>
</evidence>
<dbReference type="SMART" id="SM00054">
    <property type="entry name" value="EFh"/>
    <property type="match status" value="3"/>
</dbReference>